<dbReference type="Proteomes" id="UP001055072">
    <property type="component" value="Unassembled WGS sequence"/>
</dbReference>
<evidence type="ECO:0000313" key="1">
    <source>
        <dbReference type="EMBL" id="KAI0084837.1"/>
    </source>
</evidence>
<organism evidence="1 2">
    <name type="scientific">Irpex rosettiformis</name>
    <dbReference type="NCBI Taxonomy" id="378272"/>
    <lineage>
        <taxon>Eukaryota</taxon>
        <taxon>Fungi</taxon>
        <taxon>Dikarya</taxon>
        <taxon>Basidiomycota</taxon>
        <taxon>Agaricomycotina</taxon>
        <taxon>Agaricomycetes</taxon>
        <taxon>Polyporales</taxon>
        <taxon>Irpicaceae</taxon>
        <taxon>Irpex</taxon>
    </lineage>
</organism>
<comment type="caution">
    <text evidence="1">The sequence shown here is derived from an EMBL/GenBank/DDBJ whole genome shotgun (WGS) entry which is preliminary data.</text>
</comment>
<evidence type="ECO:0000313" key="2">
    <source>
        <dbReference type="Proteomes" id="UP001055072"/>
    </source>
</evidence>
<dbReference type="EMBL" id="MU274938">
    <property type="protein sequence ID" value="KAI0084837.1"/>
    <property type="molecule type" value="Genomic_DNA"/>
</dbReference>
<gene>
    <name evidence="1" type="ORF">BDY19DRAFT_997400</name>
</gene>
<accession>A0ACB8TRZ5</accession>
<proteinExistence type="predicted"/>
<reference evidence="1" key="1">
    <citation type="journal article" date="2021" name="Environ. Microbiol.">
        <title>Gene family expansions and transcriptome signatures uncover fungal adaptations to wood decay.</title>
        <authorList>
            <person name="Hage H."/>
            <person name="Miyauchi S."/>
            <person name="Viragh M."/>
            <person name="Drula E."/>
            <person name="Min B."/>
            <person name="Chaduli D."/>
            <person name="Navarro D."/>
            <person name="Favel A."/>
            <person name="Norest M."/>
            <person name="Lesage-Meessen L."/>
            <person name="Balint B."/>
            <person name="Merenyi Z."/>
            <person name="de Eugenio L."/>
            <person name="Morin E."/>
            <person name="Martinez A.T."/>
            <person name="Baldrian P."/>
            <person name="Stursova M."/>
            <person name="Martinez M.J."/>
            <person name="Novotny C."/>
            <person name="Magnuson J.K."/>
            <person name="Spatafora J.W."/>
            <person name="Maurice S."/>
            <person name="Pangilinan J."/>
            <person name="Andreopoulos W."/>
            <person name="LaButti K."/>
            <person name="Hundley H."/>
            <person name="Na H."/>
            <person name="Kuo A."/>
            <person name="Barry K."/>
            <person name="Lipzen A."/>
            <person name="Henrissat B."/>
            <person name="Riley R."/>
            <person name="Ahrendt S."/>
            <person name="Nagy L.G."/>
            <person name="Grigoriev I.V."/>
            <person name="Martin F."/>
            <person name="Rosso M.N."/>
        </authorList>
    </citation>
    <scope>NUCLEOTIDE SEQUENCE</scope>
    <source>
        <strain evidence="1">CBS 384.51</strain>
    </source>
</reference>
<protein>
    <submittedName>
        <fullName evidence="1">Uncharacterized protein</fullName>
    </submittedName>
</protein>
<keyword evidence="2" id="KW-1185">Reference proteome</keyword>
<sequence>MGSWDELCLVCGVCPGGGPYSLLTRYQLEDKAREIASELEEGNEELVAIVRDALAASFSDEEGTLGFRYDWLPEGMGSVSVEDHHYATGTCIAVGYFTDIGLAPFHDSKLPDGCNVQIRQVTQDSGGSFGALVCTQGPRTETLDFWPTDCSTTEDINCNFAVHDRCYYYLKNWINHAGLPSPNNGRSLSFAGELYELLNSRTNPRDSDHSLFPGVDYAGIEASLDQWQSFFTPCRKGVKYIRRAIQEGIRGKDLIPAILRDCRAWMFMRPDIWPSPSLGDVGLTFSPVSPPSAQAPTICNLPNEIILPILHDLPIVDLLSLSAACRSLHQLITDPPFLNRILQEALLQGSCRYILPVHGLREEEKCAFEAIRLWLPESVRPPSLVDNQESEDEENPEMEDEAAETEGQEAEEEDEPAEVERTIPPIKPLILDPQFPALAFIRACQESDSMRNRQRLYGLVKQIEEEWKSYRLNGWKVDRFFPSEEILDKLHKDPKECRPLCER</sequence>
<name>A0ACB8TRZ5_9APHY</name>